<feature type="region of interest" description="Disordered" evidence="5">
    <location>
        <begin position="254"/>
        <end position="308"/>
    </location>
</feature>
<evidence type="ECO:0000256" key="5">
    <source>
        <dbReference type="SAM" id="MobiDB-lite"/>
    </source>
</evidence>
<feature type="compositionally biased region" description="Low complexity" evidence="5">
    <location>
        <begin position="1"/>
        <end position="16"/>
    </location>
</feature>
<evidence type="ECO:0000256" key="4">
    <source>
        <dbReference type="ARBA" id="ARBA00023242"/>
    </source>
</evidence>
<dbReference type="InterPro" id="IPR011993">
    <property type="entry name" value="PH-like_dom_sf"/>
</dbReference>
<reference evidence="6 7" key="1">
    <citation type="submission" date="2024-07" db="EMBL/GenBank/DDBJ databases">
        <title>Draft sequence of the Neodothiora populina.</title>
        <authorList>
            <person name="Drown D.D."/>
            <person name="Schuette U.S."/>
            <person name="Buechlein A.B."/>
            <person name="Rusch D.R."/>
            <person name="Winton L.W."/>
            <person name="Adams G.A."/>
        </authorList>
    </citation>
    <scope>NUCLEOTIDE SEQUENCE [LARGE SCALE GENOMIC DNA]</scope>
    <source>
        <strain evidence="6 7">CPC 39397</strain>
    </source>
</reference>
<feature type="compositionally biased region" description="Acidic residues" evidence="5">
    <location>
        <begin position="284"/>
        <end position="297"/>
    </location>
</feature>
<dbReference type="Proteomes" id="UP001562354">
    <property type="component" value="Unassembled WGS sequence"/>
</dbReference>
<evidence type="ECO:0008006" key="8">
    <source>
        <dbReference type="Google" id="ProtNLM"/>
    </source>
</evidence>
<comment type="subcellular location">
    <subcellularLocation>
        <location evidence="2">Cytoplasm</location>
    </subcellularLocation>
    <subcellularLocation>
        <location evidence="1">Nucleus</location>
    </subcellularLocation>
</comment>
<dbReference type="PANTHER" id="PTHR21399:SF0">
    <property type="entry name" value="METHYLOSOME SUBUNIT PICLN"/>
    <property type="match status" value="1"/>
</dbReference>
<organism evidence="6 7">
    <name type="scientific">Neodothiora populina</name>
    <dbReference type="NCBI Taxonomy" id="2781224"/>
    <lineage>
        <taxon>Eukaryota</taxon>
        <taxon>Fungi</taxon>
        <taxon>Dikarya</taxon>
        <taxon>Ascomycota</taxon>
        <taxon>Pezizomycotina</taxon>
        <taxon>Dothideomycetes</taxon>
        <taxon>Dothideomycetidae</taxon>
        <taxon>Dothideales</taxon>
        <taxon>Dothioraceae</taxon>
        <taxon>Neodothiora</taxon>
    </lineage>
</organism>
<dbReference type="EMBL" id="JBFMKM010000012">
    <property type="protein sequence ID" value="KAL1302999.1"/>
    <property type="molecule type" value="Genomic_DNA"/>
</dbReference>
<evidence type="ECO:0000313" key="6">
    <source>
        <dbReference type="EMBL" id="KAL1302999.1"/>
    </source>
</evidence>
<name>A0ABR3PA00_9PEZI</name>
<dbReference type="PANTHER" id="PTHR21399">
    <property type="entry name" value="CHLORIDE CONDUCTANCE REGULATORY PROTEIN ICLN"/>
    <property type="match status" value="1"/>
</dbReference>
<proteinExistence type="predicted"/>
<evidence type="ECO:0000256" key="2">
    <source>
        <dbReference type="ARBA" id="ARBA00004496"/>
    </source>
</evidence>
<dbReference type="Gene3D" id="2.30.29.30">
    <property type="entry name" value="Pleckstrin-homology domain (PH domain)/Phosphotyrosine-binding domain (PTB)"/>
    <property type="match status" value="1"/>
</dbReference>
<keyword evidence="7" id="KW-1185">Reference proteome</keyword>
<sequence>MDPTSLTTITTPPSLTDYTSLSEHQSSTPGTFFGGKPVLYYHASSATLTLLSLAPTSLSSSSSLAPFSSLLPSSQQQQQQQQQNGISAQDTQISSLDVWITSSSFTIFSPQTGSGVAIPYPLISLHARQGSALYCQLCLSDMNTTADEDLETVEFLVSAAASSSSVAATNGGEEADESADDARRGRDDSAAEALFAAVSACADLHPDPVEQGSGDGDEHGGAVLGSAGIAGLGSADMPGAGGWITSENMHEYVDEDGDFSMPEGGLGAGAGTVRTAEEARFDDAVDGGDAEEGLDEQGGDHGKWRRTG</sequence>
<protein>
    <recommendedName>
        <fullName evidence="8">Regulator of volume decrease after cellular swelling-domain-containing protein</fullName>
    </recommendedName>
</protein>
<comment type="caution">
    <text evidence="6">The sequence shown here is derived from an EMBL/GenBank/DDBJ whole genome shotgun (WGS) entry which is preliminary data.</text>
</comment>
<feature type="region of interest" description="Disordered" evidence="5">
    <location>
        <begin position="205"/>
        <end position="225"/>
    </location>
</feature>
<evidence type="ECO:0000313" key="7">
    <source>
        <dbReference type="Proteomes" id="UP001562354"/>
    </source>
</evidence>
<keyword evidence="4" id="KW-0539">Nucleus</keyword>
<evidence type="ECO:0000256" key="3">
    <source>
        <dbReference type="ARBA" id="ARBA00022490"/>
    </source>
</evidence>
<feature type="region of interest" description="Disordered" evidence="5">
    <location>
        <begin position="1"/>
        <end position="23"/>
    </location>
</feature>
<dbReference type="GeneID" id="95977017"/>
<keyword evidence="3" id="KW-0963">Cytoplasm</keyword>
<dbReference type="InterPro" id="IPR039924">
    <property type="entry name" value="ICln/Lot5/Saf5"/>
</dbReference>
<dbReference type="RefSeq" id="XP_069199275.1">
    <property type="nucleotide sequence ID" value="XM_069342771.1"/>
</dbReference>
<accession>A0ABR3PA00</accession>
<evidence type="ECO:0000256" key="1">
    <source>
        <dbReference type="ARBA" id="ARBA00004123"/>
    </source>
</evidence>
<gene>
    <name evidence="6" type="ORF">AAFC00_003315</name>
</gene>
<dbReference type="Pfam" id="PF03517">
    <property type="entry name" value="Voldacs"/>
    <property type="match status" value="1"/>
</dbReference>
<feature type="region of interest" description="Disordered" evidence="5">
    <location>
        <begin position="166"/>
        <end position="188"/>
    </location>
</feature>